<dbReference type="EMBL" id="CAJVPT010050815">
    <property type="protein sequence ID" value="CAG8746633.1"/>
    <property type="molecule type" value="Genomic_DNA"/>
</dbReference>
<keyword evidence="2" id="KW-1185">Reference proteome</keyword>
<reference evidence="1" key="1">
    <citation type="submission" date="2021-06" db="EMBL/GenBank/DDBJ databases">
        <authorList>
            <person name="Kallberg Y."/>
            <person name="Tangrot J."/>
            <person name="Rosling A."/>
        </authorList>
    </citation>
    <scope>NUCLEOTIDE SEQUENCE</scope>
    <source>
        <strain evidence="1">CL356</strain>
    </source>
</reference>
<feature type="non-terminal residue" evidence="1">
    <location>
        <position position="188"/>
    </location>
</feature>
<feature type="non-terminal residue" evidence="1">
    <location>
        <position position="1"/>
    </location>
</feature>
<organism evidence="1 2">
    <name type="scientific">Acaulospora colombiana</name>
    <dbReference type="NCBI Taxonomy" id="27376"/>
    <lineage>
        <taxon>Eukaryota</taxon>
        <taxon>Fungi</taxon>
        <taxon>Fungi incertae sedis</taxon>
        <taxon>Mucoromycota</taxon>
        <taxon>Glomeromycotina</taxon>
        <taxon>Glomeromycetes</taxon>
        <taxon>Diversisporales</taxon>
        <taxon>Acaulosporaceae</taxon>
        <taxon>Acaulospora</taxon>
    </lineage>
</organism>
<accession>A0ACA9QDF2</accession>
<evidence type="ECO:0000313" key="1">
    <source>
        <dbReference type="EMBL" id="CAG8746633.1"/>
    </source>
</evidence>
<proteinExistence type="predicted"/>
<gene>
    <name evidence="1" type="ORF">ACOLOM_LOCUS12480</name>
</gene>
<dbReference type="Proteomes" id="UP000789525">
    <property type="component" value="Unassembled WGS sequence"/>
</dbReference>
<comment type="caution">
    <text evidence="1">The sequence shown here is derived from an EMBL/GenBank/DDBJ whole genome shotgun (WGS) entry which is preliminary data.</text>
</comment>
<name>A0ACA9QDF2_9GLOM</name>
<sequence>ESDEDIACVVKEILNVLKDVWNNPAFNSDLTRSVNEGTYQSTVIVTTIQAVLKNLPTKSPFFVSTSEKQSIASANRKGGNKGRCPDIMFLGNYLETIFELMYIECSRLFCTPQKKTDDEIKLWREANDGLCWVRQSLNPAKEQFGIVGIQVAGNILHLNALVRDKVNIPRYYHLQSVEIPVQLSDDRV</sequence>
<evidence type="ECO:0000313" key="2">
    <source>
        <dbReference type="Proteomes" id="UP000789525"/>
    </source>
</evidence>
<protein>
    <submittedName>
        <fullName evidence="1">4920_t:CDS:1</fullName>
    </submittedName>
</protein>